<feature type="region of interest" description="Disordered" evidence="1">
    <location>
        <begin position="119"/>
        <end position="141"/>
    </location>
</feature>
<evidence type="ECO:0000313" key="3">
    <source>
        <dbReference type="Proteomes" id="UP000053259"/>
    </source>
</evidence>
<dbReference type="AlphaFoldDB" id="A0A0D1YE62"/>
<reference evidence="2 3" key="1">
    <citation type="submission" date="2015-01" db="EMBL/GenBank/DDBJ databases">
        <title>The Genome Sequence of Ochroconis gallopava CBS43764.</title>
        <authorList>
            <consortium name="The Broad Institute Genomics Platform"/>
            <person name="Cuomo C."/>
            <person name="de Hoog S."/>
            <person name="Gorbushina A."/>
            <person name="Stielow B."/>
            <person name="Teixiera M."/>
            <person name="Abouelleil A."/>
            <person name="Chapman S.B."/>
            <person name="Priest M."/>
            <person name="Young S.K."/>
            <person name="Wortman J."/>
            <person name="Nusbaum C."/>
            <person name="Birren B."/>
        </authorList>
    </citation>
    <scope>NUCLEOTIDE SEQUENCE [LARGE SCALE GENOMIC DNA]</scope>
    <source>
        <strain evidence="2 3">CBS 43764</strain>
    </source>
</reference>
<keyword evidence="3" id="KW-1185">Reference proteome</keyword>
<evidence type="ECO:0000313" key="2">
    <source>
        <dbReference type="EMBL" id="KIV98986.1"/>
    </source>
</evidence>
<sequence length="180" mass="20378">MSTPLRGTGKHGYMKDDDFLGALQIDKSKYQEIRRTCVRILDEQSSRSTERLDLRTYWSRQNGQATKSAMLAALINAFPGVFDDVSRFTHAPPNWDTTKLVLAEACFISANAYRSRQLQNASPCKRDTRNPSTPPTSTLYSDEDIGKVNEAVYHLHGRAFIILSATGRRPAEQYRYNISL</sequence>
<proteinExistence type="predicted"/>
<dbReference type="GeneID" id="27317239"/>
<gene>
    <name evidence="2" type="ORF">PV09_09266</name>
</gene>
<dbReference type="Proteomes" id="UP000053259">
    <property type="component" value="Unassembled WGS sequence"/>
</dbReference>
<protein>
    <submittedName>
        <fullName evidence="2">Uncharacterized protein</fullName>
    </submittedName>
</protein>
<dbReference type="RefSeq" id="XP_016208856.1">
    <property type="nucleotide sequence ID" value="XM_016363296.1"/>
</dbReference>
<evidence type="ECO:0000256" key="1">
    <source>
        <dbReference type="SAM" id="MobiDB-lite"/>
    </source>
</evidence>
<dbReference type="HOGENOM" id="CLU_1497353_0_0_1"/>
<dbReference type="InParanoid" id="A0A0D1YE62"/>
<accession>A0A0D1YE62</accession>
<dbReference type="VEuPathDB" id="FungiDB:PV09_09266"/>
<organism evidence="2 3">
    <name type="scientific">Verruconis gallopava</name>
    <dbReference type="NCBI Taxonomy" id="253628"/>
    <lineage>
        <taxon>Eukaryota</taxon>
        <taxon>Fungi</taxon>
        <taxon>Dikarya</taxon>
        <taxon>Ascomycota</taxon>
        <taxon>Pezizomycotina</taxon>
        <taxon>Dothideomycetes</taxon>
        <taxon>Pleosporomycetidae</taxon>
        <taxon>Venturiales</taxon>
        <taxon>Sympoventuriaceae</taxon>
        <taxon>Verruconis</taxon>
    </lineage>
</organism>
<name>A0A0D1YE62_9PEZI</name>
<dbReference type="EMBL" id="KN847588">
    <property type="protein sequence ID" value="KIV98986.1"/>
    <property type="molecule type" value="Genomic_DNA"/>
</dbReference>